<name>E0S9A7_ENCIT</name>
<dbReference type="CDD" id="cd18793">
    <property type="entry name" value="SF2_C_SNF"/>
    <property type="match status" value="1"/>
</dbReference>
<dbReference type="Pfam" id="PF00271">
    <property type="entry name" value="Helicase_C"/>
    <property type="match status" value="1"/>
</dbReference>
<keyword evidence="4" id="KW-0175">Coiled coil</keyword>
<dbReference type="InterPro" id="IPR027417">
    <property type="entry name" value="P-loop_NTPase"/>
</dbReference>
<dbReference type="InterPro" id="IPR014001">
    <property type="entry name" value="Helicase_ATP-bd"/>
</dbReference>
<evidence type="ECO:0000256" key="1">
    <source>
        <dbReference type="ARBA" id="ARBA00022741"/>
    </source>
</evidence>
<keyword evidence="8" id="KW-1185">Reference proteome</keyword>
<protein>
    <submittedName>
        <fullName evidence="7">DNA repair and recombination protein</fullName>
    </submittedName>
</protein>
<dbReference type="GO" id="GO:0016787">
    <property type="term" value="F:hydrolase activity"/>
    <property type="evidence" value="ECO:0007669"/>
    <property type="project" value="UniProtKB-KW"/>
</dbReference>
<feature type="domain" description="Helicase ATP-binding" evidence="5">
    <location>
        <begin position="155"/>
        <end position="303"/>
    </location>
</feature>
<reference evidence="7 8" key="2">
    <citation type="journal article" date="2012" name="Proc. Natl. Acad. Sci. U.S.A.">
        <title>Gain and loss of multiple functionally related, horizontally transferred genes in the reduced genomes of two microsporidian parasites.</title>
        <authorList>
            <person name="Pombert J.-F."/>
            <person name="Selman M."/>
            <person name="Burki F."/>
            <person name="Bardell F.T."/>
            <person name="Farinelli L."/>
            <person name="Solter L.F."/>
            <person name="Whitman D.W."/>
            <person name="Weiss L.M."/>
            <person name="Corradi N."/>
            <person name="Keeling P.J."/>
        </authorList>
    </citation>
    <scope>NUCLEOTIDE SEQUENCE [LARGE SCALE GENOMIC DNA]</scope>
    <source>
        <strain evidence="7 8">ATCC 50506</strain>
    </source>
</reference>
<dbReference type="KEGG" id="ein:Eint_090420"/>
<dbReference type="InterPro" id="IPR050496">
    <property type="entry name" value="SNF2_RAD54_helicase_repair"/>
</dbReference>
<evidence type="ECO:0000256" key="2">
    <source>
        <dbReference type="ARBA" id="ARBA00022801"/>
    </source>
</evidence>
<evidence type="ECO:0000259" key="6">
    <source>
        <dbReference type="PROSITE" id="PS51194"/>
    </source>
</evidence>
<evidence type="ECO:0000313" key="7">
    <source>
        <dbReference type="EMBL" id="ADM12171.1"/>
    </source>
</evidence>
<dbReference type="SMART" id="SM00487">
    <property type="entry name" value="DEXDc"/>
    <property type="match status" value="1"/>
</dbReference>
<dbReference type="PANTHER" id="PTHR45629:SF7">
    <property type="entry name" value="DNA EXCISION REPAIR PROTEIN ERCC-6-RELATED"/>
    <property type="match status" value="1"/>
</dbReference>
<dbReference type="HOGENOM" id="CLU_000315_17_8_1"/>
<dbReference type="InterPro" id="IPR001650">
    <property type="entry name" value="Helicase_C-like"/>
</dbReference>
<dbReference type="PROSITE" id="PS51194">
    <property type="entry name" value="HELICASE_CTER"/>
    <property type="match status" value="1"/>
</dbReference>
<dbReference type="PANTHER" id="PTHR45629">
    <property type="entry name" value="SNF2/RAD54 FAMILY MEMBER"/>
    <property type="match status" value="1"/>
</dbReference>
<feature type="coiled-coil region" evidence="4">
    <location>
        <begin position="18"/>
        <end position="64"/>
    </location>
</feature>
<organism evidence="7 8">
    <name type="scientific">Encephalitozoon intestinalis (strain ATCC 50506)</name>
    <name type="common">Microsporidian parasite</name>
    <name type="synonym">Septata intestinalis</name>
    <dbReference type="NCBI Taxonomy" id="876142"/>
    <lineage>
        <taxon>Eukaryota</taxon>
        <taxon>Fungi</taxon>
        <taxon>Fungi incertae sedis</taxon>
        <taxon>Microsporidia</taxon>
        <taxon>Unikaryonidae</taxon>
        <taxon>Encephalitozoon</taxon>
    </lineage>
</organism>
<dbReference type="InterPro" id="IPR038718">
    <property type="entry name" value="SNF2-like_sf"/>
</dbReference>
<proteinExistence type="predicted"/>
<dbReference type="Gene3D" id="3.40.50.300">
    <property type="entry name" value="P-loop containing nucleotide triphosphate hydrolases"/>
    <property type="match status" value="1"/>
</dbReference>
<keyword evidence="1" id="KW-0547">Nucleotide-binding</keyword>
<evidence type="ECO:0000313" key="8">
    <source>
        <dbReference type="Proteomes" id="UP000002313"/>
    </source>
</evidence>
<dbReference type="InterPro" id="IPR000330">
    <property type="entry name" value="SNF2_N"/>
</dbReference>
<dbReference type="VEuPathDB" id="MicrosporidiaDB:Eint_090420"/>
<dbReference type="OrthoDB" id="413460at2759"/>
<feature type="domain" description="Helicase C-terminal" evidence="6">
    <location>
        <begin position="464"/>
        <end position="619"/>
    </location>
</feature>
<dbReference type="Gene3D" id="3.40.50.10810">
    <property type="entry name" value="Tandem AAA-ATPase domain"/>
    <property type="match status" value="1"/>
</dbReference>
<dbReference type="Proteomes" id="UP000002313">
    <property type="component" value="Chromosome IX"/>
</dbReference>
<dbReference type="GO" id="GO:0005634">
    <property type="term" value="C:nucleus"/>
    <property type="evidence" value="ECO:0007669"/>
    <property type="project" value="TreeGrafter"/>
</dbReference>
<evidence type="ECO:0000256" key="4">
    <source>
        <dbReference type="SAM" id="Coils"/>
    </source>
</evidence>
<dbReference type="SMART" id="SM00490">
    <property type="entry name" value="HELICc"/>
    <property type="match status" value="1"/>
</dbReference>
<reference evidence="7 8" key="1">
    <citation type="journal article" date="2010" name="Nat. Commun.">
        <title>The complete sequence of the smallest known nuclear genome from the microsporidian Encephalitozoon intestinalis.</title>
        <authorList>
            <person name="Corradi N."/>
            <person name="Pombert J.-F."/>
            <person name="Farinelli L."/>
            <person name="Didier E.S."/>
            <person name="Keeling P.J."/>
        </authorList>
    </citation>
    <scope>NUCLEOTIDE SEQUENCE [LARGE SCALE GENOMIC DNA]</scope>
    <source>
        <strain evidence="7 8">ATCC 50506</strain>
    </source>
</reference>
<keyword evidence="2" id="KW-0378">Hydrolase</keyword>
<dbReference type="RefSeq" id="XP_003073531.1">
    <property type="nucleotide sequence ID" value="XM_003073485.1"/>
</dbReference>
<keyword evidence="3" id="KW-0067">ATP-binding</keyword>
<dbReference type="GeneID" id="9698362"/>
<dbReference type="GO" id="GO:0005524">
    <property type="term" value="F:ATP binding"/>
    <property type="evidence" value="ECO:0007669"/>
    <property type="project" value="InterPro"/>
</dbReference>
<dbReference type="GO" id="GO:0006283">
    <property type="term" value="P:transcription-coupled nucleotide-excision repair"/>
    <property type="evidence" value="ECO:0007669"/>
    <property type="project" value="TreeGrafter"/>
</dbReference>
<dbReference type="GO" id="GO:0008094">
    <property type="term" value="F:ATP-dependent activity, acting on DNA"/>
    <property type="evidence" value="ECO:0007669"/>
    <property type="project" value="TreeGrafter"/>
</dbReference>
<dbReference type="InterPro" id="IPR049730">
    <property type="entry name" value="SNF2/RAD54-like_C"/>
</dbReference>
<dbReference type="AlphaFoldDB" id="E0S9A7"/>
<gene>
    <name evidence="7" type="ORF">Eint_090420</name>
</gene>
<dbReference type="PROSITE" id="PS51192">
    <property type="entry name" value="HELICASE_ATP_BIND_1"/>
    <property type="match status" value="1"/>
</dbReference>
<sequence>MDCKAEDYEKSFVEKYLERAASSKIDELKKKIEAHKGKGDMGKVKDLEREIEEVKSRLAADKSIMCKKDSRKEEVEEKRNIDFEWSGMEDDKDIEVFNERCEKSIEKYCNHMGIMKNEFQENLRKESSICEGFEIPDFLWNSLFEYQRDGVAWMLGLYKREKGGVLADDMGLGKTIQMIVFLAVLFHNKSIEKALILCPATIVSQWMAEWKRFYPFVRVFFGFPAEDCRGVYLMSYEKFKARAKDLLWDTLVLDEGHKIKNRNAQITLSVKKVRSRSRFVLSGTPIQNNLGELWSMFDFVNPGLLGSHTSFHEEFEEIIRRGGYKSASNLQVEKAYRHSLMLRSLIEPYILRRTKSQISHKLPSKEDKIIFCTLTPIQIELYNRILESKHIMKVLIGKANLLSGISMLRKVCNHPRLFIPRKEDGSEDLSEEASGEKNNEETLGLLKKEESQYGLVSSSCKIKILMDLLKKWKSEGNKVLVFSQTIRMLDIIEKCVEKYAYLRMDGRTSTSSRSSLVDRFNKDDSIFMFLLTTKVGGLGLNLTGASRIVIYDPDWNPSTDTQAKERAWRYGQRKGVEIYRFICKDTIEEKVYQKQIFKDLLGKKVLSNPGLSRFFNKSCINELFSFTATRGFAEVKTHEEDNDGEETGVLKKIRDRDFEVFSRIKTLNEKRILSGSEVLEYIRLREKE</sequence>
<evidence type="ECO:0000256" key="3">
    <source>
        <dbReference type="ARBA" id="ARBA00022840"/>
    </source>
</evidence>
<dbReference type="Pfam" id="PF00176">
    <property type="entry name" value="SNF2-rel_dom"/>
    <property type="match status" value="1"/>
</dbReference>
<dbReference type="EMBL" id="CP001950">
    <property type="protein sequence ID" value="ADM12171.1"/>
    <property type="molecule type" value="Genomic_DNA"/>
</dbReference>
<dbReference type="SUPFAM" id="SSF52540">
    <property type="entry name" value="P-loop containing nucleoside triphosphate hydrolases"/>
    <property type="match status" value="2"/>
</dbReference>
<evidence type="ECO:0000259" key="5">
    <source>
        <dbReference type="PROSITE" id="PS51192"/>
    </source>
</evidence>
<accession>E0S9A7</accession>